<dbReference type="InterPro" id="IPR017026">
    <property type="entry name" value="ImuA"/>
</dbReference>
<accession>A0A5J6MW83</accession>
<evidence type="ECO:0008006" key="3">
    <source>
        <dbReference type="Google" id="ProtNLM"/>
    </source>
</evidence>
<dbReference type="InterPro" id="IPR027417">
    <property type="entry name" value="P-loop_NTPase"/>
</dbReference>
<dbReference type="AlphaFoldDB" id="A0A5J6MW83"/>
<dbReference type="Proteomes" id="UP000325797">
    <property type="component" value="Chromosome"/>
</dbReference>
<dbReference type="EMBL" id="CP042582">
    <property type="protein sequence ID" value="QEX21414.1"/>
    <property type="molecule type" value="Genomic_DNA"/>
</dbReference>
<dbReference type="SUPFAM" id="SSF52540">
    <property type="entry name" value="P-loop containing nucleoside triphosphate hydrolases"/>
    <property type="match status" value="1"/>
</dbReference>
<proteinExistence type="predicted"/>
<keyword evidence="2" id="KW-1185">Reference proteome</keyword>
<dbReference type="KEGG" id="hadh:FRZ61_13390"/>
<sequence length="260" mass="27092">MNIERNGWFLGPYGGFFAPGGSMADGAAIVESPASARIEALKAAIGGFGPGSAAARVRLGLPELDQALGGGLVQGALHEIASVDGSAAATGFAAFLLGRLTRASCRPVLWMPGTDIYAPGLARYGLSPNRVLLADFRRPQALLRALEEGLRCPGLAAALGEVEEIDLTASRRLQLAAETGGIACLLLRRGPSRNPTAAVTRWQVWSAGAQGAKPRWRVSLLRCRGGRTGDWLLEGCRETGGLTVAAALGDRPAQDRVAAR</sequence>
<dbReference type="PIRSF" id="PIRSF034285">
    <property type="entry name" value="UCP034285"/>
    <property type="match status" value="1"/>
</dbReference>
<evidence type="ECO:0000313" key="1">
    <source>
        <dbReference type="EMBL" id="QEX21414.1"/>
    </source>
</evidence>
<protein>
    <recommendedName>
        <fullName evidence="3">Damage-inducible mutagenesis protein</fullName>
    </recommendedName>
</protein>
<dbReference type="Gene3D" id="3.40.50.300">
    <property type="entry name" value="P-loop containing nucleotide triphosphate hydrolases"/>
    <property type="match status" value="1"/>
</dbReference>
<gene>
    <name evidence="1" type="ORF">FRZ61_13390</name>
</gene>
<name>A0A5J6MW83_9PROT</name>
<reference evidence="1 2" key="1">
    <citation type="submission" date="2019-08" db="EMBL/GenBank/DDBJ databases">
        <title>Hyperibacter terrae gen. nov., sp. nov. and Hyperibacter viscosus sp. nov., two new members in the family Rhodospirillaceae isolated from the rhizosphere of Hypericum perforatum.</title>
        <authorList>
            <person name="Noviana Z."/>
        </authorList>
    </citation>
    <scope>NUCLEOTIDE SEQUENCE [LARGE SCALE GENOMIC DNA]</scope>
    <source>
        <strain evidence="1 2">R5959</strain>
    </source>
</reference>
<evidence type="ECO:0000313" key="2">
    <source>
        <dbReference type="Proteomes" id="UP000325797"/>
    </source>
</evidence>
<organism evidence="1 2">
    <name type="scientific">Hypericibacter adhaerens</name>
    <dbReference type="NCBI Taxonomy" id="2602016"/>
    <lineage>
        <taxon>Bacteria</taxon>
        <taxon>Pseudomonadati</taxon>
        <taxon>Pseudomonadota</taxon>
        <taxon>Alphaproteobacteria</taxon>
        <taxon>Rhodospirillales</taxon>
        <taxon>Dongiaceae</taxon>
        <taxon>Hypericibacter</taxon>
    </lineage>
</organism>